<dbReference type="NCBIfam" id="TIGR01554">
    <property type="entry name" value="major_cap_HK97"/>
    <property type="match status" value="1"/>
</dbReference>
<dbReference type="EMBL" id="QKZN01000003">
    <property type="protein sequence ID" value="PZX30852.1"/>
    <property type="molecule type" value="Genomic_DNA"/>
</dbReference>
<dbReference type="InterPro" id="IPR024455">
    <property type="entry name" value="Phage_capsid"/>
</dbReference>
<accession>A0A2W7QYV3</accession>
<keyword evidence="3" id="KW-1185">Reference proteome</keyword>
<organism evidence="2 3">
    <name type="scientific">Cupriavidus phytorum</name>
    <dbReference type="NCBI Taxonomy" id="3024399"/>
    <lineage>
        <taxon>Bacteria</taxon>
        <taxon>Pseudomonadati</taxon>
        <taxon>Pseudomonadota</taxon>
        <taxon>Betaproteobacteria</taxon>
        <taxon>Burkholderiales</taxon>
        <taxon>Burkholderiaceae</taxon>
        <taxon>Cupriavidus</taxon>
    </lineage>
</organism>
<name>A0A2W7QYV3_9BURK</name>
<sequence>MQVTAIKGQNRCPIATIAAAYLRSFATGRDATQLLKDNRGALDFMKAVQGPADTQNPEWAGALVQPTVTAFVQELPASVLGPLTAYAMRMDASQRIQVPARVSGAPNAGFVAEGAPVPVISGNVGTGPVLTNGKLSVIVPATMELAANPNAGPVLETLVRESVSAGADAVLLGNAPGTDFQPPGLLAGVTPIVGTGDAVADIKSLVEAVPNLVRPVFVMNQSQYIGATAANLVAADGTIAKAPTVVSAHVETGAVMLIDAQDFVVSTGAGVRFERTEQAVLHMDNEPAAIADNAGAIAHPVQSLWQHYLVAMRATLPITWALRDTGRVAVVTGATW</sequence>
<evidence type="ECO:0000313" key="3">
    <source>
        <dbReference type="Proteomes" id="UP000249638"/>
    </source>
</evidence>
<dbReference type="SUPFAM" id="SSF56563">
    <property type="entry name" value="Major capsid protein gp5"/>
    <property type="match status" value="1"/>
</dbReference>
<comment type="subcellular location">
    <subcellularLocation>
        <location evidence="1">Virion</location>
    </subcellularLocation>
</comment>
<reference evidence="2" key="1">
    <citation type="submission" date="2018-06" db="EMBL/GenBank/DDBJ databases">
        <title>Genomic Encyclopedia of Type Strains, Phase IV (KMG-V): Genome sequencing to study the core and pangenomes of soil and plant-associated prokaryotes.</title>
        <authorList>
            <person name="Whitman W."/>
        </authorList>
    </citation>
    <scope>NUCLEOTIDE SEQUENCE [LARGE SCALE GENOMIC DNA]</scope>
    <source>
        <strain evidence="2">MLR2-44</strain>
    </source>
</reference>
<evidence type="ECO:0000313" key="2">
    <source>
        <dbReference type="EMBL" id="PZX30852.1"/>
    </source>
</evidence>
<gene>
    <name evidence="2" type="ORF">C7416_103585</name>
</gene>
<comment type="caution">
    <text evidence="2">The sequence shown here is derived from an EMBL/GenBank/DDBJ whole genome shotgun (WGS) entry which is preliminary data.</text>
</comment>
<dbReference type="AlphaFoldDB" id="A0A2W7QYV3"/>
<proteinExistence type="predicted"/>
<dbReference type="Proteomes" id="UP000249638">
    <property type="component" value="Unassembled WGS sequence"/>
</dbReference>
<protein>
    <submittedName>
        <fullName evidence="2">HK97 family phage major capsid protein</fullName>
    </submittedName>
</protein>
<evidence type="ECO:0000256" key="1">
    <source>
        <dbReference type="ARBA" id="ARBA00004328"/>
    </source>
</evidence>